<dbReference type="EMBL" id="JAKLWS010000017">
    <property type="protein sequence ID" value="MCG2589515.1"/>
    <property type="molecule type" value="Genomic_DNA"/>
</dbReference>
<proteinExistence type="predicted"/>
<keyword evidence="2" id="KW-1185">Reference proteome</keyword>
<evidence type="ECO:0000313" key="1">
    <source>
        <dbReference type="EMBL" id="MCG2589515.1"/>
    </source>
</evidence>
<evidence type="ECO:0000313" key="2">
    <source>
        <dbReference type="Proteomes" id="UP001165366"/>
    </source>
</evidence>
<accession>A0ABS9KFC5</accession>
<protein>
    <submittedName>
        <fullName evidence="1">Uncharacterized protein</fullName>
    </submittedName>
</protein>
<name>A0ABS9KFC5_9BACT</name>
<comment type="caution">
    <text evidence="1">The sequence shown here is derived from an EMBL/GenBank/DDBJ whole genome shotgun (WGS) entry which is preliminary data.</text>
</comment>
<reference evidence="1" key="1">
    <citation type="submission" date="2022-01" db="EMBL/GenBank/DDBJ databases">
        <authorList>
            <person name="Wang Y."/>
        </authorList>
    </citation>
    <scope>NUCLEOTIDE SEQUENCE</scope>
    <source>
        <strain evidence="1">WB101</strain>
    </source>
</reference>
<gene>
    <name evidence="1" type="ORF">L6773_13125</name>
</gene>
<organism evidence="1 2">
    <name type="scientific">Rhodohalobacter sulfatireducens</name>
    <dbReference type="NCBI Taxonomy" id="2911366"/>
    <lineage>
        <taxon>Bacteria</taxon>
        <taxon>Pseudomonadati</taxon>
        <taxon>Balneolota</taxon>
        <taxon>Balneolia</taxon>
        <taxon>Balneolales</taxon>
        <taxon>Balneolaceae</taxon>
        <taxon>Rhodohalobacter</taxon>
    </lineage>
</organism>
<reference evidence="1" key="2">
    <citation type="submission" date="2024-05" db="EMBL/GenBank/DDBJ databases">
        <title>Rhodohalobacter halophilus gen. nov., sp. nov., a moderately halophilic member of the family Balneolaceae.</title>
        <authorList>
            <person name="Xia J."/>
        </authorList>
    </citation>
    <scope>NUCLEOTIDE SEQUENCE</scope>
    <source>
        <strain evidence="1">WB101</strain>
    </source>
</reference>
<sequence length="128" mass="14861">MYVNFSNKPDVKFERSSNPDFTYISRRITIKINVRSHGYSIEELSLLLIIKDRPEGFYFDDKKVPFKDIYSIKNGENDVDVHYYTDLKNPAQMASINMKVILFKNVPDRSTDDAEPIDSATESFNILP</sequence>
<dbReference type="Proteomes" id="UP001165366">
    <property type="component" value="Unassembled WGS sequence"/>
</dbReference>